<organism evidence="1">
    <name type="scientific">Candidatus Kentrum sp. SD</name>
    <dbReference type="NCBI Taxonomy" id="2126332"/>
    <lineage>
        <taxon>Bacteria</taxon>
        <taxon>Pseudomonadati</taxon>
        <taxon>Pseudomonadota</taxon>
        <taxon>Gammaproteobacteria</taxon>
        <taxon>Candidatus Kentrum</taxon>
    </lineage>
</organism>
<name>A0A451BQ00_9GAMM</name>
<gene>
    <name evidence="1" type="ORF">BECKSD772D_GA0070982_11079</name>
</gene>
<reference evidence="1" key="1">
    <citation type="submission" date="2019-02" db="EMBL/GenBank/DDBJ databases">
        <authorList>
            <person name="Gruber-Vodicka R. H."/>
            <person name="Seah K. B. B."/>
        </authorList>
    </citation>
    <scope>NUCLEOTIDE SEQUENCE</scope>
    <source>
        <strain evidence="1">BECK_S127</strain>
    </source>
</reference>
<accession>A0A451BQ00</accession>
<proteinExistence type="predicted"/>
<protein>
    <submittedName>
        <fullName evidence="1">Uncharacterized protein</fullName>
    </submittedName>
</protein>
<dbReference type="AlphaFoldDB" id="A0A451BQ00"/>
<evidence type="ECO:0000313" key="1">
    <source>
        <dbReference type="EMBL" id="VFK80372.1"/>
    </source>
</evidence>
<sequence>MDLTVIGVSIKDGVKFRPAREIIKKPLSF</sequence>
<dbReference type="EMBL" id="CAADHB010000107">
    <property type="protein sequence ID" value="VFK80372.1"/>
    <property type="molecule type" value="Genomic_DNA"/>
</dbReference>